<dbReference type="AlphaFoldDB" id="A0A382F9D9"/>
<dbReference type="EMBL" id="UINC01048586">
    <property type="protein sequence ID" value="SVB59295.1"/>
    <property type="molecule type" value="Genomic_DNA"/>
</dbReference>
<protein>
    <submittedName>
        <fullName evidence="1">Uncharacterized protein</fullName>
    </submittedName>
</protein>
<organism evidence="1">
    <name type="scientific">marine metagenome</name>
    <dbReference type="NCBI Taxonomy" id="408172"/>
    <lineage>
        <taxon>unclassified sequences</taxon>
        <taxon>metagenomes</taxon>
        <taxon>ecological metagenomes</taxon>
    </lineage>
</organism>
<sequence length="105" mass="11616">MKPVPISQAKIIHLTGIIRNLFFFDLDPLRNTNLKSGLANFISRYGSVASLHSKVKTPFKTGKSLLSVLTTFSGSSGFGWKRRTLFVYQALSLSSETHLIRAPCS</sequence>
<proteinExistence type="predicted"/>
<evidence type="ECO:0000313" key="1">
    <source>
        <dbReference type="EMBL" id="SVB59295.1"/>
    </source>
</evidence>
<gene>
    <name evidence="1" type="ORF">METZ01_LOCUS212149</name>
</gene>
<name>A0A382F9D9_9ZZZZ</name>
<accession>A0A382F9D9</accession>
<reference evidence="1" key="1">
    <citation type="submission" date="2018-05" db="EMBL/GenBank/DDBJ databases">
        <authorList>
            <person name="Lanie J.A."/>
            <person name="Ng W.-L."/>
            <person name="Kazmierczak K.M."/>
            <person name="Andrzejewski T.M."/>
            <person name="Davidsen T.M."/>
            <person name="Wayne K.J."/>
            <person name="Tettelin H."/>
            <person name="Glass J.I."/>
            <person name="Rusch D."/>
            <person name="Podicherti R."/>
            <person name="Tsui H.-C.T."/>
            <person name="Winkler M.E."/>
        </authorList>
    </citation>
    <scope>NUCLEOTIDE SEQUENCE</scope>
</reference>